<dbReference type="EMBL" id="BBZA01000159">
    <property type="protein sequence ID" value="GAP63511.1"/>
    <property type="molecule type" value="Genomic_DNA"/>
</dbReference>
<dbReference type="InParanoid" id="A0A0M8K9C0"/>
<keyword evidence="2" id="KW-1185">Reference proteome</keyword>
<evidence type="ECO:0000313" key="2">
    <source>
        <dbReference type="Proteomes" id="UP000037784"/>
    </source>
</evidence>
<proteinExistence type="predicted"/>
<name>A0A0M8K9C0_9CHLR</name>
<organism evidence="1 2">
    <name type="scientific">Ardenticatena maritima</name>
    <dbReference type="NCBI Taxonomy" id="872965"/>
    <lineage>
        <taxon>Bacteria</taxon>
        <taxon>Bacillati</taxon>
        <taxon>Chloroflexota</taxon>
        <taxon>Ardenticatenia</taxon>
        <taxon>Ardenticatenales</taxon>
        <taxon>Ardenticatenaceae</taxon>
        <taxon>Ardenticatena</taxon>
    </lineage>
</organism>
<comment type="caution">
    <text evidence="1">The sequence shown here is derived from an EMBL/GenBank/DDBJ whole genome shotgun (WGS) entry which is preliminary data.</text>
</comment>
<accession>A0A0M8K9C0</accession>
<sequence length="48" mass="5374">MFWVGFFWLGKRICDVGEKARSGERVGRRATAHLLAVACAVRRLRAVG</sequence>
<dbReference type="AlphaFoldDB" id="A0A0M8K9C0"/>
<gene>
    <name evidence="1" type="ORF">ARMA_1934</name>
</gene>
<protein>
    <submittedName>
        <fullName evidence="1">Uncharacterized protein</fullName>
    </submittedName>
</protein>
<dbReference type="Proteomes" id="UP000037784">
    <property type="component" value="Unassembled WGS sequence"/>
</dbReference>
<evidence type="ECO:0000313" key="1">
    <source>
        <dbReference type="EMBL" id="GAP63511.1"/>
    </source>
</evidence>
<reference evidence="2" key="1">
    <citation type="submission" date="2015-08" db="EMBL/GenBank/DDBJ databases">
        <title>Draft Genome Sequence of a Heterotrophic Facultative Anaerobic Bacterium Ardenticatena maritima Strain 110S.</title>
        <authorList>
            <person name="Kawaichi S."/>
            <person name="Yoshida T."/>
            <person name="Sako Y."/>
            <person name="Nakamura R."/>
        </authorList>
    </citation>
    <scope>NUCLEOTIDE SEQUENCE [LARGE SCALE GENOMIC DNA]</scope>
    <source>
        <strain evidence="2">110S</strain>
    </source>
</reference>